<evidence type="ECO:0008006" key="3">
    <source>
        <dbReference type="Google" id="ProtNLM"/>
    </source>
</evidence>
<reference evidence="1 2" key="1">
    <citation type="submission" date="2021-07" db="EMBL/GenBank/DDBJ databases">
        <title>Paenibacillus radiodurans sp. nov., isolated from the southeastern edge of Tengger Desert.</title>
        <authorList>
            <person name="Zhang G."/>
        </authorList>
    </citation>
    <scope>NUCLEOTIDE SEQUENCE [LARGE SCALE GENOMIC DNA]</scope>
    <source>
        <strain evidence="1 2">CCM 7311</strain>
    </source>
</reference>
<evidence type="ECO:0000313" key="1">
    <source>
        <dbReference type="EMBL" id="MBW7455788.1"/>
    </source>
</evidence>
<sequence length="61" mass="7415">RREQLELEIAALETELARTDEELHHFDPRGDAVLLEARWREREERQSQLDELLEIWMELSN</sequence>
<keyword evidence="2" id="KW-1185">Reference proteome</keyword>
<proteinExistence type="predicted"/>
<evidence type="ECO:0000313" key="2">
    <source>
        <dbReference type="Proteomes" id="UP001519887"/>
    </source>
</evidence>
<protein>
    <recommendedName>
        <fullName evidence="3">ABC transporter Uup C-terminal domain-containing protein</fullName>
    </recommendedName>
</protein>
<accession>A0ABS7C4H0</accession>
<gene>
    <name evidence="1" type="ORF">K0U00_17310</name>
</gene>
<name>A0ABS7C4H0_9BACL</name>
<organism evidence="1 2">
    <name type="scientific">Paenibacillus sepulcri</name>
    <dbReference type="NCBI Taxonomy" id="359917"/>
    <lineage>
        <taxon>Bacteria</taxon>
        <taxon>Bacillati</taxon>
        <taxon>Bacillota</taxon>
        <taxon>Bacilli</taxon>
        <taxon>Bacillales</taxon>
        <taxon>Paenibacillaceae</taxon>
        <taxon>Paenibacillus</taxon>
    </lineage>
</organism>
<dbReference type="EMBL" id="JAHZIK010000433">
    <property type="protein sequence ID" value="MBW7455788.1"/>
    <property type="molecule type" value="Genomic_DNA"/>
</dbReference>
<comment type="caution">
    <text evidence="1">The sequence shown here is derived from an EMBL/GenBank/DDBJ whole genome shotgun (WGS) entry which is preliminary data.</text>
</comment>
<dbReference type="Proteomes" id="UP001519887">
    <property type="component" value="Unassembled WGS sequence"/>
</dbReference>
<feature type="non-terminal residue" evidence="1">
    <location>
        <position position="1"/>
    </location>
</feature>